<dbReference type="Pfam" id="PF00201">
    <property type="entry name" value="UDPGT"/>
    <property type="match status" value="4"/>
</dbReference>
<dbReference type="PANTHER" id="PTHR11926">
    <property type="entry name" value="GLUCOSYL/GLUCURONOSYL TRANSFERASES"/>
    <property type="match status" value="1"/>
</dbReference>
<dbReference type="GO" id="GO:0080043">
    <property type="term" value="F:quercetin 3-O-glucosyltransferase activity"/>
    <property type="evidence" value="ECO:0007669"/>
    <property type="project" value="TreeGrafter"/>
</dbReference>
<organism evidence="7 8">
    <name type="scientific">Escallonia rubra</name>
    <dbReference type="NCBI Taxonomy" id="112253"/>
    <lineage>
        <taxon>Eukaryota</taxon>
        <taxon>Viridiplantae</taxon>
        <taxon>Streptophyta</taxon>
        <taxon>Embryophyta</taxon>
        <taxon>Tracheophyta</taxon>
        <taxon>Spermatophyta</taxon>
        <taxon>Magnoliopsida</taxon>
        <taxon>eudicotyledons</taxon>
        <taxon>Gunneridae</taxon>
        <taxon>Pentapetalae</taxon>
        <taxon>asterids</taxon>
        <taxon>campanulids</taxon>
        <taxon>Escalloniales</taxon>
        <taxon>Escalloniaceae</taxon>
        <taxon>Escallonia</taxon>
    </lineage>
</organism>
<protein>
    <recommendedName>
        <fullName evidence="5">7-deoxyloganetic acid glucosyltransferase</fullName>
        <ecNumber evidence="5">2.4.1.323</ecNumber>
    </recommendedName>
</protein>
<keyword evidence="2" id="KW-0328">Glycosyltransferase</keyword>
<dbReference type="InterPro" id="IPR002213">
    <property type="entry name" value="UDP_glucos_trans"/>
</dbReference>
<evidence type="ECO:0000256" key="3">
    <source>
        <dbReference type="ARBA" id="ARBA00022679"/>
    </source>
</evidence>
<dbReference type="Proteomes" id="UP001187471">
    <property type="component" value="Unassembled WGS sequence"/>
</dbReference>
<dbReference type="GO" id="GO:0102970">
    <property type="term" value="F:7-deoxyloganetic acid glucosyltransferase activity"/>
    <property type="evidence" value="ECO:0007669"/>
    <property type="project" value="UniProtKB-EC"/>
</dbReference>
<feature type="domain" description="Retroviral polymerase SH3-like" evidence="6">
    <location>
        <begin position="487"/>
        <end position="518"/>
    </location>
</feature>
<dbReference type="SUPFAM" id="SSF53756">
    <property type="entry name" value="UDP-Glycosyltransferase/glycogen phosphorylase"/>
    <property type="match status" value="5"/>
</dbReference>
<dbReference type="FunFam" id="3.40.50.2000:FF:000040">
    <property type="entry name" value="UDP-glycosyltransferase 76C1"/>
    <property type="match status" value="4"/>
</dbReference>
<keyword evidence="3" id="KW-0808">Transferase</keyword>
<dbReference type="PROSITE" id="PS00375">
    <property type="entry name" value="UDPGT"/>
    <property type="match status" value="4"/>
</dbReference>
<dbReference type="FunFam" id="3.40.50.2000:FF:000065">
    <property type="entry name" value="Glycosyltransferase"/>
    <property type="match status" value="2"/>
</dbReference>
<dbReference type="CDD" id="cd03784">
    <property type="entry name" value="GT1_Gtf-like"/>
    <property type="match status" value="4"/>
</dbReference>
<dbReference type="Gene3D" id="3.40.50.2000">
    <property type="entry name" value="Glycogen Phosphorylase B"/>
    <property type="match status" value="9"/>
</dbReference>
<accession>A0AA88QYK9</accession>
<dbReference type="EC" id="2.4.1.323" evidence="5"/>
<evidence type="ECO:0000313" key="7">
    <source>
        <dbReference type="EMBL" id="KAK2975668.1"/>
    </source>
</evidence>
<evidence type="ECO:0000256" key="1">
    <source>
        <dbReference type="ARBA" id="ARBA00009995"/>
    </source>
</evidence>
<keyword evidence="8" id="KW-1185">Reference proteome</keyword>
<gene>
    <name evidence="7" type="ORF">RJ640_025964</name>
</gene>
<evidence type="ECO:0000256" key="4">
    <source>
        <dbReference type="ARBA" id="ARBA00051827"/>
    </source>
</evidence>
<evidence type="ECO:0000313" key="8">
    <source>
        <dbReference type="Proteomes" id="UP001187471"/>
    </source>
</evidence>
<comment type="caution">
    <text evidence="7">The sequence shown here is derived from an EMBL/GenBank/DDBJ whole genome shotgun (WGS) entry which is preliminary data.</text>
</comment>
<dbReference type="InterPro" id="IPR035595">
    <property type="entry name" value="UDP_glycos_trans_CS"/>
</dbReference>
<proteinExistence type="inferred from homology"/>
<name>A0AA88QYK9_9ASTE</name>
<comment type="similarity">
    <text evidence="1">Belongs to the UDP-glycosyltransferase family.</text>
</comment>
<evidence type="ECO:0000256" key="2">
    <source>
        <dbReference type="ARBA" id="ARBA00022676"/>
    </source>
</evidence>
<evidence type="ECO:0000259" key="6">
    <source>
        <dbReference type="Pfam" id="PF25597"/>
    </source>
</evidence>
<comment type="catalytic activity">
    <reaction evidence="4">
        <text>7-deoxyloganetate + UDP-alpha-D-glucose = 7-deoxyloganate + UDP + H(+)</text>
        <dbReference type="Rhea" id="RHEA:39895"/>
        <dbReference type="ChEBI" id="CHEBI:15378"/>
        <dbReference type="ChEBI" id="CHEBI:58223"/>
        <dbReference type="ChEBI" id="CHEBI:58885"/>
        <dbReference type="ChEBI" id="CHEBI:76844"/>
        <dbReference type="ChEBI" id="CHEBI:76846"/>
        <dbReference type="EC" id="2.4.1.323"/>
    </reaction>
</comment>
<evidence type="ECO:0000256" key="5">
    <source>
        <dbReference type="ARBA" id="ARBA00066941"/>
    </source>
</evidence>
<reference evidence="7" key="1">
    <citation type="submission" date="2022-12" db="EMBL/GenBank/DDBJ databases">
        <title>Draft genome assemblies for two species of Escallonia (Escalloniales).</title>
        <authorList>
            <person name="Chanderbali A."/>
            <person name="Dervinis C."/>
            <person name="Anghel I."/>
            <person name="Soltis D."/>
            <person name="Soltis P."/>
            <person name="Zapata F."/>
        </authorList>
    </citation>
    <scope>NUCLEOTIDE SEQUENCE</scope>
    <source>
        <strain evidence="7">UCBG92.1500</strain>
        <tissue evidence="7">Leaf</tissue>
    </source>
</reference>
<dbReference type="EMBL" id="JAVXUO010002168">
    <property type="protein sequence ID" value="KAK2975668.1"/>
    <property type="molecule type" value="Genomic_DNA"/>
</dbReference>
<dbReference type="PANTHER" id="PTHR11926:SF1392">
    <property type="entry name" value="GLYCOSYLTRANSFERASE"/>
    <property type="match status" value="1"/>
</dbReference>
<sequence>MASPHVLIFPLPLQGPVNSMLKLAELLSLAGIQVTFLNTDHIHRRLLIHTHVQSRLSRYPNFRFQTISDGLPEDNPRSGEQIREIFGAIDAVTRPLFREMMISGDLSSSGVTCIIADGVFDFAVGKDLDAKITCVPGMEGFLRHRDLPSFCRTTNVADPIIQLVMREVQQIPRAQGHIVNTFEDLEGPILHQMRTLCPNLYPIGPLQAHLKARLGAGTTSPQSPSSNSLWEEDKSCMAWLDAQPPKSVIYVSIGSLALMTMDQLMEFWYGLVNSGKRFLWVRRPCSVSQKEGESEIPSELSQGTKERGCIVAWAPQEEVLAHPAVGAFLTHSGWNSTLESIVEGVPMIRWPYFVDQQVNSRFVGEVWKLGMDMKDTCDRTIIEKMVRDVMEVRRDEFMQSANLMAKLARESVGEGRTSYRSLDRLIDDIKSMRLTPHLSRQSMSTHSIRPAIKERCVLIFIDMAKDEETSKPKHLDPTLEYYLSSQANSGWRVYALETNQVFFSRDVKFEETVFPFTTPLGLSPAPETTTLCPAWDWSKPHMASPPMIGGDTPSATMGDPPPAGPDLEISYCSVSHSWSWKATKESSFYSQGLSAFTPQQDHIGDSLVALSTSPSLGLSFAMRSMSCPNSCSLLGPNIETPRFRPRGSKNMPPGYPCSPVALAKFSAVLDHGVAHSTDCDSGLKKSTHLLLSTHPMRMSWVPSRVPKEKGAMAPGSAPASNHGMPLYACPTKIPRTAAIAHRPWISSASLYHFRNAGSLPTTTMNFLGATAAEPPPTLAATGAASKLWLLLPPDKKGDPFSTAADGPMNSMFKLAELLCLSGLNVTFLVTEHIHGRLLRYTDIQSRFVRYRGFRLETISECLEEDHPRGDRFMEFVESLKHKTKPLFRELLTSGRLSSEARGPVTCVIADGIMGFTGDVASEIGVPFVYSRTISACCLWVFFCLPKLIEAGELPFAGDDDLDTPIRSIPGMENFLRRRDLPSFCRSGDLNHPSIQLYKTESQENPRAHGLILNTFDDLEGPICSEIRALCPNLYTIGPLHSHLKSKLSGTTTTTTTSSDTSSSSLWKEDRSCITWLDAQPPKSVIYISFGSLAVLTWDQLKELWHGIINSKTRFLWVIRPDSVAGGDWETKIPAEISEGTKERGYIVGWAPQEEVLAHQAVGGFLTHSGWNSTLESVIEGVPMICWPYFRDQQVNSRFVGEVWRLGLDMKDTCDRVIVEKMVKDLMEIRKDEYTRRADEMADLARRCLGEGGSSYSLTQTRGAKDPMDDQGALPPHVLIFPLPFQGPVNSSLKLAELLSRSGLHITFLLTDFIHTRLVRHTNIKSRLETYPGFRLESISDGLPEDHPRSGDRFIEMFDSMRAVTKPLLKEYILASGRPVTCIIADGILGFTCDVANEIGIPIFYCRTMSACCLWVLFCLPKLIEAGELPFKGAKDPMDDQGALPPHVLIFPLPFQGPVNSTLKLAELLSLSGLHITFLLTDFIHTRLVRHTNITSRLETYPEFRLESISDGLPEDHPRSSDLFMELFDSMKAVTKPLLKEYILTSRRPVTCIIADGILGFTCDVANEIGIPIFYCRTMSACCLWLSFCLSKLIEAGELPFKGDDLDTLITSVPGMEGFLRRRDLPTFCRSGDLSDPSIQLFKAEIRELPRAHGLILNTMEDLEGPVLSHIREHCPNLYTIGPVHAQLKSKLAGTSTSSSTSSSNCLWKEDRSCITWLDSQPSKSVIYISFGSLAVITKDQHMEFLHGVVNSGTRFLWVIRPDSIAGGDSESNIPAELSLATKERGCIVGWAPQEEVLAHAAIGGFLTHSGWNSTLESLMEGVPMVSWPYFLDQHVNSRFVGEVWKLGLDMKDKCERDVVEKMVKDLMEVRKGDFIRVADEMGKLARKSMVEGGSSYYNLDRLINDIELMNPRSPHVEPKTLVHQAEKESMDRQAELPPHVLIFPFPAQGHVNAMLKLAELLCLGGLHVTFLITAGIHRRLLLHANVQSRFEPYTGFRFESLPDELPEGNPHSADRLMQLYYTLNIAAKPFLKKFLVSSRLGDDSRRRPVTCIIADGILSLALEIAQDVGTPIIFFRTISACAFWSYFCIPELIKAGELPLKGDNMDALVANVRGMEGFLRCRDLPSFCRVADLGGNDLQMVLNETQQTPRAQALILNTFEDLEAPILSEIRTACPKLYTIGPLHSHLKARLGGKKKSQSTSSNSLLQEDRSCLRWLDEQPPKSVIYVSFGSVAIMTPEQRMEFWHGLVNSGKRFLWVIRPDSVPGKDGEQHGSTELEKGTKERGYMVGWAPQEEVLAHPAVGGFLTHSGWNSTLESIVEGVPMICWPYFADQQINSRFVGEVWKLGVDMKDTYDKVTVEKMVNELMDVKKDQFTKSADEMANLAAKSLSEGGSSYSNLDRLIEDITLMVVAS</sequence>
<dbReference type="Pfam" id="PF25597">
    <property type="entry name" value="SH3_retrovirus"/>
    <property type="match status" value="1"/>
</dbReference>
<dbReference type="GO" id="GO:0080044">
    <property type="term" value="F:quercetin 7-O-glucosyltransferase activity"/>
    <property type="evidence" value="ECO:0007669"/>
    <property type="project" value="TreeGrafter"/>
</dbReference>
<dbReference type="InterPro" id="IPR057670">
    <property type="entry name" value="SH3_retrovirus"/>
</dbReference>